<dbReference type="PANTHER" id="PTHR47737">
    <property type="entry name" value="GLYCINE BETAINE/PROLINE BETAINE TRANSPORT SYSTEM PERMEASE PROTEIN PROW"/>
    <property type="match status" value="1"/>
</dbReference>
<dbReference type="Gene3D" id="3.40.190.10">
    <property type="entry name" value="Periplasmic binding protein-like II"/>
    <property type="match status" value="1"/>
</dbReference>
<evidence type="ECO:0000313" key="7">
    <source>
        <dbReference type="EMBL" id="PTE72941.1"/>
    </source>
</evidence>
<evidence type="ECO:0000256" key="1">
    <source>
        <dbReference type="ARBA" id="ARBA00004236"/>
    </source>
</evidence>
<keyword evidence="3" id="KW-1003">Cell membrane</keyword>
<dbReference type="InterPro" id="IPR007210">
    <property type="entry name" value="ABC_Gly_betaine_transp_sub-bd"/>
</dbReference>
<keyword evidence="5" id="KW-0732">Signal</keyword>
<evidence type="ECO:0000256" key="2">
    <source>
        <dbReference type="ARBA" id="ARBA00022448"/>
    </source>
</evidence>
<protein>
    <submittedName>
        <fullName evidence="7">ABC transporter substrate-binding protein</fullName>
    </submittedName>
</protein>
<dbReference type="PANTHER" id="PTHR47737:SF1">
    <property type="entry name" value="GLYCINE BETAINE_PROLINE BETAINE TRANSPORT SYSTEM PERMEASE PROTEIN PROW"/>
    <property type="match status" value="1"/>
</dbReference>
<comment type="caution">
    <text evidence="7">The sequence shown here is derived from an EMBL/GenBank/DDBJ whole genome shotgun (WGS) entry which is preliminary data.</text>
</comment>
<gene>
    <name evidence="7" type="ORF">BUY44_07495</name>
</gene>
<proteinExistence type="predicted"/>
<dbReference type="EMBL" id="PYZL01000046">
    <property type="protein sequence ID" value="PTE72941.1"/>
    <property type="molecule type" value="Genomic_DNA"/>
</dbReference>
<dbReference type="PROSITE" id="PS51257">
    <property type="entry name" value="PROKAR_LIPOPROTEIN"/>
    <property type="match status" value="1"/>
</dbReference>
<keyword evidence="2" id="KW-0813">Transport</keyword>
<accession>A0A2T4KGV1</accession>
<name>A0A2T4KGV1_9STAP</name>
<dbReference type="GO" id="GO:0005275">
    <property type="term" value="F:amine transmembrane transporter activity"/>
    <property type="evidence" value="ECO:0007669"/>
    <property type="project" value="TreeGrafter"/>
</dbReference>
<dbReference type="GO" id="GO:0015226">
    <property type="term" value="F:carnitine transmembrane transporter activity"/>
    <property type="evidence" value="ECO:0007669"/>
    <property type="project" value="TreeGrafter"/>
</dbReference>
<comment type="subcellular location">
    <subcellularLocation>
        <location evidence="1">Cell membrane</location>
    </subcellularLocation>
</comment>
<dbReference type="Proteomes" id="UP000242547">
    <property type="component" value="Unassembled WGS sequence"/>
</dbReference>
<dbReference type="SUPFAM" id="SSF53850">
    <property type="entry name" value="Periplasmic binding protein-like II"/>
    <property type="match status" value="1"/>
</dbReference>
<dbReference type="GO" id="GO:0015871">
    <property type="term" value="P:choline transport"/>
    <property type="evidence" value="ECO:0007669"/>
    <property type="project" value="TreeGrafter"/>
</dbReference>
<evidence type="ECO:0000313" key="8">
    <source>
        <dbReference type="Proteomes" id="UP000242547"/>
    </source>
</evidence>
<evidence type="ECO:0000259" key="6">
    <source>
        <dbReference type="Pfam" id="PF04069"/>
    </source>
</evidence>
<feature type="chain" id="PRO_5043160838" evidence="5">
    <location>
        <begin position="27"/>
        <end position="314"/>
    </location>
</feature>
<feature type="domain" description="ABC-type glycine betaine transport system substrate-binding" evidence="6">
    <location>
        <begin position="45"/>
        <end position="298"/>
    </location>
</feature>
<dbReference type="Pfam" id="PF04069">
    <property type="entry name" value="OpuAC"/>
    <property type="match status" value="1"/>
</dbReference>
<reference evidence="7 8" key="1">
    <citation type="journal article" date="2016" name="Front. Microbiol.">
        <title>Comprehensive Phylogenetic Analysis of Bovine Non-aureus Staphylococci Species Based on Whole-Genome Sequencing.</title>
        <authorList>
            <person name="Naushad S."/>
            <person name="Barkema H.W."/>
            <person name="Luby C."/>
            <person name="Condas L.A."/>
            <person name="Nobrega D.B."/>
            <person name="Carson D.A."/>
            <person name="De Buck J."/>
        </authorList>
    </citation>
    <scope>NUCLEOTIDE SEQUENCE [LARGE SCALE GENOMIC DNA]</scope>
    <source>
        <strain evidence="7 8">SNUC 761</strain>
    </source>
</reference>
<dbReference type="RefSeq" id="WP_107506131.1">
    <property type="nucleotide sequence ID" value="NZ_CP130489.1"/>
</dbReference>
<evidence type="ECO:0000256" key="3">
    <source>
        <dbReference type="ARBA" id="ARBA00022475"/>
    </source>
</evidence>
<evidence type="ECO:0000256" key="5">
    <source>
        <dbReference type="SAM" id="SignalP"/>
    </source>
</evidence>
<sequence>MFKRRSSKFLGLLATLALAIMLSACGNSGSSSGSSDDSKTSLGNKEIEIPYIATDNSTPRSLVIAEVLKDAGYDVTTTPVTASGPLYAAVSESKDSFHASGIFPTTDKSYYNKFKSNLTVYDDKHLIDNVRVGLAVPKYEQDIDSISDLKNKDFGESVDWTIQGTDARNGVMKSTKDELDSDNLDKYSLKESSDQDQFKKIQKAYKQQQPIVFTAMEPSWFTKELDAKMLKDPDNIYGNNDQHIDLVFNSDFKEQHPAAYTIATRIADDWSKKDEEKLAKKIFVDNKNPEKVAKDYVDNNDNKVDEWLEDINTK</sequence>
<dbReference type="Gene3D" id="3.40.190.100">
    <property type="entry name" value="Glycine betaine-binding periplasmic protein, domain 2"/>
    <property type="match status" value="1"/>
</dbReference>
<keyword evidence="4" id="KW-0472">Membrane</keyword>
<dbReference type="GO" id="GO:0043190">
    <property type="term" value="C:ATP-binding cassette (ABC) transporter complex"/>
    <property type="evidence" value="ECO:0007669"/>
    <property type="project" value="InterPro"/>
</dbReference>
<organism evidence="7 8">
    <name type="scientific">Staphylococcus devriesei</name>
    <dbReference type="NCBI Taxonomy" id="586733"/>
    <lineage>
        <taxon>Bacteria</taxon>
        <taxon>Bacillati</taxon>
        <taxon>Bacillota</taxon>
        <taxon>Bacilli</taxon>
        <taxon>Bacillales</taxon>
        <taxon>Staphylococcaceae</taxon>
        <taxon>Staphylococcus</taxon>
    </lineage>
</organism>
<feature type="signal peptide" evidence="5">
    <location>
        <begin position="1"/>
        <end position="26"/>
    </location>
</feature>
<dbReference type="AlphaFoldDB" id="A0A2T4KGV1"/>
<dbReference type="GO" id="GO:0031460">
    <property type="term" value="P:glycine betaine transport"/>
    <property type="evidence" value="ECO:0007669"/>
    <property type="project" value="TreeGrafter"/>
</dbReference>
<evidence type="ECO:0000256" key="4">
    <source>
        <dbReference type="ARBA" id="ARBA00023136"/>
    </source>
</evidence>